<gene>
    <name evidence="1" type="ORF">HHI36_007905</name>
</gene>
<dbReference type="AlphaFoldDB" id="A0ABD2MQV5"/>
<accession>A0ABD2MQV5</accession>
<evidence type="ECO:0000313" key="2">
    <source>
        <dbReference type="Proteomes" id="UP001516400"/>
    </source>
</evidence>
<organism evidence="1 2">
    <name type="scientific">Cryptolaemus montrouzieri</name>
    <dbReference type="NCBI Taxonomy" id="559131"/>
    <lineage>
        <taxon>Eukaryota</taxon>
        <taxon>Metazoa</taxon>
        <taxon>Ecdysozoa</taxon>
        <taxon>Arthropoda</taxon>
        <taxon>Hexapoda</taxon>
        <taxon>Insecta</taxon>
        <taxon>Pterygota</taxon>
        <taxon>Neoptera</taxon>
        <taxon>Endopterygota</taxon>
        <taxon>Coleoptera</taxon>
        <taxon>Polyphaga</taxon>
        <taxon>Cucujiformia</taxon>
        <taxon>Coccinelloidea</taxon>
        <taxon>Coccinellidae</taxon>
        <taxon>Scymninae</taxon>
        <taxon>Scymnini</taxon>
        <taxon>Cryptolaemus</taxon>
    </lineage>
</organism>
<dbReference type="EMBL" id="JABFTP020000021">
    <property type="protein sequence ID" value="KAL3268809.1"/>
    <property type="molecule type" value="Genomic_DNA"/>
</dbReference>
<protein>
    <recommendedName>
        <fullName evidence="3">Endonuclease/exonuclease/phosphatase domain-containing protein</fullName>
    </recommendedName>
</protein>
<reference evidence="1 2" key="1">
    <citation type="journal article" date="2021" name="BMC Biol.">
        <title>Horizontally acquired antibacterial genes associated with adaptive radiation of ladybird beetles.</title>
        <authorList>
            <person name="Li H.S."/>
            <person name="Tang X.F."/>
            <person name="Huang Y.H."/>
            <person name="Xu Z.Y."/>
            <person name="Chen M.L."/>
            <person name="Du X.Y."/>
            <person name="Qiu B.Y."/>
            <person name="Chen P.T."/>
            <person name="Zhang W."/>
            <person name="Slipinski A."/>
            <person name="Escalona H.E."/>
            <person name="Waterhouse R.M."/>
            <person name="Zwick A."/>
            <person name="Pang H."/>
        </authorList>
    </citation>
    <scope>NUCLEOTIDE SEQUENCE [LARGE SCALE GENOMIC DNA]</scope>
    <source>
        <strain evidence="1">SYSU2018</strain>
    </source>
</reference>
<proteinExistence type="predicted"/>
<keyword evidence="2" id="KW-1185">Reference proteome</keyword>
<evidence type="ECO:0008006" key="3">
    <source>
        <dbReference type="Google" id="ProtNLM"/>
    </source>
</evidence>
<sequence length="174" mass="20162">MDKALNEIATSIEADHMIAGDINVCFYCENSETNEVRDLMNSYGLRYLFSEPYGDSQRCVDNIFTNVDISNSFSINLHISDHYTEFADFAVTKTPTKKNKYEYMRVISDKNKENFLKYLEEADWSQIRGNAEASYNAFHNILLNGFEYCCPVKNGKVNKARKKIKYGIRNSRIK</sequence>
<dbReference type="Proteomes" id="UP001516400">
    <property type="component" value="Unassembled WGS sequence"/>
</dbReference>
<name>A0ABD2MQV5_9CUCU</name>
<comment type="caution">
    <text evidence="1">The sequence shown here is derived from an EMBL/GenBank/DDBJ whole genome shotgun (WGS) entry which is preliminary data.</text>
</comment>
<evidence type="ECO:0000313" key="1">
    <source>
        <dbReference type="EMBL" id="KAL3268809.1"/>
    </source>
</evidence>